<reference evidence="2 3" key="1">
    <citation type="submission" date="2017-11" db="EMBL/GenBank/DDBJ databases">
        <title>Genome-resolved metagenomics identifies genetic mobility, metabolic interactions, and unexpected diversity in perchlorate-reducing communities.</title>
        <authorList>
            <person name="Barnum T.P."/>
            <person name="Figueroa I.A."/>
            <person name="Carlstrom C.I."/>
            <person name="Lucas L.N."/>
            <person name="Engelbrektson A.L."/>
            <person name="Coates J.D."/>
        </authorList>
    </citation>
    <scope>NUCLEOTIDE SEQUENCE [LARGE SCALE GENOMIC DNA]</scope>
    <source>
        <strain evidence="2">BM301</strain>
    </source>
</reference>
<feature type="transmembrane region" description="Helical" evidence="1">
    <location>
        <begin position="857"/>
        <end position="875"/>
    </location>
</feature>
<dbReference type="PANTHER" id="PTHR32063:SF33">
    <property type="entry name" value="RND SUPERFAMILY EFFLUX PUMP PERMEASE COMPONENT"/>
    <property type="match status" value="1"/>
</dbReference>
<keyword evidence="1" id="KW-0812">Transmembrane</keyword>
<feature type="transmembrane region" description="Helical" evidence="1">
    <location>
        <begin position="958"/>
        <end position="986"/>
    </location>
</feature>
<dbReference type="AlphaFoldDB" id="A0A2N6CTM0"/>
<keyword evidence="1" id="KW-0472">Membrane</keyword>
<dbReference type="SUPFAM" id="SSF82866">
    <property type="entry name" value="Multidrug efflux transporter AcrB transmembrane domain"/>
    <property type="match status" value="2"/>
</dbReference>
<evidence type="ECO:0000313" key="2">
    <source>
        <dbReference type="EMBL" id="PLX60512.1"/>
    </source>
</evidence>
<feature type="transmembrane region" description="Helical" evidence="1">
    <location>
        <begin position="524"/>
        <end position="545"/>
    </location>
</feature>
<dbReference type="Gene3D" id="3.30.70.1430">
    <property type="entry name" value="Multidrug efflux transporter AcrB pore domain"/>
    <property type="match status" value="2"/>
</dbReference>
<dbReference type="Gene3D" id="1.20.1640.10">
    <property type="entry name" value="Multidrug efflux transporter AcrB transmembrane domain"/>
    <property type="match status" value="2"/>
</dbReference>
<feature type="transmembrane region" description="Helical" evidence="1">
    <location>
        <begin position="887"/>
        <end position="907"/>
    </location>
</feature>
<feature type="transmembrane region" description="Helical" evidence="1">
    <location>
        <begin position="12"/>
        <end position="30"/>
    </location>
</feature>
<keyword evidence="1" id="KW-1133">Transmembrane helix</keyword>
<proteinExistence type="predicted"/>
<dbReference type="SUPFAM" id="SSF82714">
    <property type="entry name" value="Multidrug efflux transporter AcrB TolC docking domain, DN and DC subdomains"/>
    <property type="match status" value="2"/>
</dbReference>
<name>A0A2N6CTM0_9GAMM</name>
<dbReference type="RefSeq" id="WP_273440091.1">
    <property type="nucleotide sequence ID" value="NZ_PKUN01000023.1"/>
</dbReference>
<dbReference type="InterPro" id="IPR027463">
    <property type="entry name" value="AcrB_DN_DC_subdom"/>
</dbReference>
<dbReference type="InterPro" id="IPR001036">
    <property type="entry name" value="Acrflvin-R"/>
</dbReference>
<dbReference type="Gene3D" id="3.30.2090.10">
    <property type="entry name" value="Multidrug efflux transporter AcrB TolC docking domain, DN and DC subdomains"/>
    <property type="match status" value="2"/>
</dbReference>
<dbReference type="PRINTS" id="PR00702">
    <property type="entry name" value="ACRIFLAVINRP"/>
</dbReference>
<dbReference type="STRING" id="1111735.GCA_000428045_01449"/>
<dbReference type="Pfam" id="PF00873">
    <property type="entry name" value="ACR_tran"/>
    <property type="match status" value="1"/>
</dbReference>
<feature type="transmembrane region" description="Helical" evidence="1">
    <location>
        <begin position="331"/>
        <end position="350"/>
    </location>
</feature>
<dbReference type="PANTHER" id="PTHR32063">
    <property type="match status" value="1"/>
</dbReference>
<comment type="caution">
    <text evidence="2">The sequence shown here is derived from an EMBL/GenBank/DDBJ whole genome shotgun (WGS) entry which is preliminary data.</text>
</comment>
<dbReference type="GO" id="GO:0042910">
    <property type="term" value="F:xenobiotic transmembrane transporter activity"/>
    <property type="evidence" value="ECO:0007669"/>
    <property type="project" value="TreeGrafter"/>
</dbReference>
<dbReference type="Gene3D" id="3.30.70.1320">
    <property type="entry name" value="Multidrug efflux transporter AcrB pore domain like"/>
    <property type="match status" value="1"/>
</dbReference>
<sequence>MLGRFFSNHVLANLTFGLVLVVGFLSYNLMPREQDPSINFNWIDITTVLPGAAAADVEKRVTEVLEKKIRTISDIKFVSSVSRESISSILVRFEDIKPEVFDKRVADLRREVQNADDELPDNATTPFVFEITTANAFPSATLAIVGPADDENLRRQAENVKKDLERIKGVDRILDTALRDPELQINFYPERLEAAGITPGQLADTVTRSFQDLAAGSARVNDQNWLVRIIGQDSDPGYLAALPVAGVSGEVPLGDLAQVVRAREKQDKAVFYRGQPAVMLAITKKESANTLELVQKIADYAAERNRFQDKTGVEVVLIDDQTEITRNALNIMQTNALLGLIMVLFVAWLFLGGRISLLTTIGIPFILAGTFLVLNALDQTLNVSVLLGVVISLGMLVDDAVVVVESIYYRLQRGMAVLPATLEALREVFAPVTTAVLTTMAAFLPLMLLPGILGKFMLIIPLVVTIALAISLIEAYWMLPAHMLGANVHFENPSRIQRWRTEALHWIRIKYTKLLVRALHWPKIILFCVLMMFIAAVAATANGLVKIDFFATDPIRLFYVSLEMPAGTPLELTRDKVLQVELKIRQHIQPGETRNILSYAGQLFTETAPFFVDHYGQVLVALNPKTDNLRSVDEMIESMRADIEATAGPDKISFLRLAGGPPPSKPIQVKVRGDDTETIRAAVRELKSILRQNPAIRDITDDDSQGQMELALRVNQDAARRAGISPAEVTRTLRLLVDGEIVSKMQDRGEELEVRVRALPRTLATIGEPGNYTLPLPNGGRIALKELVHSTTGPSNNSIRHYNFRRTITVEADLDKARTDTITANRQIQEAWDLIAERYPSIDLDFSGELDDIQESLDAIAVLFLFGVGLMYLILGTQFKSYFQPLMILATVPMAFTGVVIGLVITANPLSLFTLYGVVALAGIAVNAAIVLISAANERLERGMSVLHATLYAARRRVIPILITSMTTIAGLFSLATGLGGASLMWGPVATAIVWGLAVSTVLTLFVVPLLYRLFMGAGWVTRRRLAAIEKVRSELQTAPPDRL</sequence>
<feature type="transmembrane region" description="Helical" evidence="1">
    <location>
        <begin position="458"/>
        <end position="479"/>
    </location>
</feature>
<feature type="transmembrane region" description="Helical" evidence="1">
    <location>
        <begin position="992"/>
        <end position="1015"/>
    </location>
</feature>
<dbReference type="Proteomes" id="UP000235015">
    <property type="component" value="Unassembled WGS sequence"/>
</dbReference>
<feature type="transmembrane region" description="Helical" evidence="1">
    <location>
        <begin position="913"/>
        <end position="937"/>
    </location>
</feature>
<gene>
    <name evidence="2" type="ORF">C0630_13695</name>
</gene>
<evidence type="ECO:0000313" key="3">
    <source>
        <dbReference type="Proteomes" id="UP000235015"/>
    </source>
</evidence>
<evidence type="ECO:0000256" key="1">
    <source>
        <dbReference type="SAM" id="Phobius"/>
    </source>
</evidence>
<feature type="transmembrane region" description="Helical" evidence="1">
    <location>
        <begin position="357"/>
        <end position="377"/>
    </location>
</feature>
<feature type="transmembrane region" description="Helical" evidence="1">
    <location>
        <begin position="383"/>
        <end position="408"/>
    </location>
</feature>
<dbReference type="Gene3D" id="3.30.70.1440">
    <property type="entry name" value="Multidrug efflux transporter AcrB pore domain"/>
    <property type="match status" value="1"/>
</dbReference>
<dbReference type="SUPFAM" id="SSF82693">
    <property type="entry name" value="Multidrug efflux transporter AcrB pore domain, PN1, PN2, PC1 and PC2 subdomains"/>
    <property type="match status" value="2"/>
</dbReference>
<accession>A0A2N6CTM0</accession>
<feature type="transmembrane region" description="Helical" evidence="1">
    <location>
        <begin position="428"/>
        <end position="452"/>
    </location>
</feature>
<organism evidence="2 3">
    <name type="scientific">Sedimenticola selenatireducens</name>
    <dbReference type="NCBI Taxonomy" id="191960"/>
    <lineage>
        <taxon>Bacteria</taxon>
        <taxon>Pseudomonadati</taxon>
        <taxon>Pseudomonadota</taxon>
        <taxon>Gammaproteobacteria</taxon>
        <taxon>Chromatiales</taxon>
        <taxon>Sedimenticolaceae</taxon>
        <taxon>Sedimenticola</taxon>
    </lineage>
</organism>
<protein>
    <submittedName>
        <fullName evidence="2">AcrB/AcrD/AcrF family protein</fullName>
    </submittedName>
</protein>
<dbReference type="GO" id="GO:0005886">
    <property type="term" value="C:plasma membrane"/>
    <property type="evidence" value="ECO:0007669"/>
    <property type="project" value="TreeGrafter"/>
</dbReference>
<dbReference type="EMBL" id="PKUN01000023">
    <property type="protein sequence ID" value="PLX60512.1"/>
    <property type="molecule type" value="Genomic_DNA"/>
</dbReference>